<dbReference type="Proteomes" id="UP000489600">
    <property type="component" value="Unassembled WGS sequence"/>
</dbReference>
<gene>
    <name evidence="2" type="ORF">ANE_LOCUS19443</name>
</gene>
<feature type="transmembrane region" description="Helical" evidence="1">
    <location>
        <begin position="40"/>
        <end position="58"/>
    </location>
</feature>
<reference evidence="2" key="1">
    <citation type="submission" date="2019-07" db="EMBL/GenBank/DDBJ databases">
        <authorList>
            <person name="Dittberner H."/>
        </authorList>
    </citation>
    <scope>NUCLEOTIDE SEQUENCE [LARGE SCALE GENOMIC DNA]</scope>
</reference>
<keyword evidence="1" id="KW-0812">Transmembrane</keyword>
<evidence type="ECO:0000313" key="3">
    <source>
        <dbReference type="Proteomes" id="UP000489600"/>
    </source>
</evidence>
<keyword evidence="1" id="KW-0472">Membrane</keyword>
<evidence type="ECO:0000313" key="2">
    <source>
        <dbReference type="EMBL" id="VVB08999.1"/>
    </source>
</evidence>
<accession>A0A565C5U3</accession>
<evidence type="ECO:0000256" key="1">
    <source>
        <dbReference type="SAM" id="Phobius"/>
    </source>
</evidence>
<proteinExistence type="predicted"/>
<comment type="caution">
    <text evidence="2">The sequence shown here is derived from an EMBL/GenBank/DDBJ whole genome shotgun (WGS) entry which is preliminary data.</text>
</comment>
<organism evidence="2 3">
    <name type="scientific">Arabis nemorensis</name>
    <dbReference type="NCBI Taxonomy" id="586526"/>
    <lineage>
        <taxon>Eukaryota</taxon>
        <taxon>Viridiplantae</taxon>
        <taxon>Streptophyta</taxon>
        <taxon>Embryophyta</taxon>
        <taxon>Tracheophyta</taxon>
        <taxon>Spermatophyta</taxon>
        <taxon>Magnoliopsida</taxon>
        <taxon>eudicotyledons</taxon>
        <taxon>Gunneridae</taxon>
        <taxon>Pentapetalae</taxon>
        <taxon>rosids</taxon>
        <taxon>malvids</taxon>
        <taxon>Brassicales</taxon>
        <taxon>Brassicaceae</taxon>
        <taxon>Arabideae</taxon>
        <taxon>Arabis</taxon>
    </lineage>
</organism>
<protein>
    <submittedName>
        <fullName evidence="2">Uncharacterized protein</fullName>
    </submittedName>
</protein>
<keyword evidence="3" id="KW-1185">Reference proteome</keyword>
<sequence length="104" mass="11326">MFQNIDPMLLVFLLMHLHLLVLRCVLVPCVLIAEGLGMKNVHAINFIGFLVILVGVAVEDEAVDKDTILAGGEELVLGAPMSLKPILDQPHLSHIPSRVQIVKA</sequence>
<dbReference type="AlphaFoldDB" id="A0A565C5U3"/>
<name>A0A565C5U3_9BRAS</name>
<dbReference type="EMBL" id="CABITT030000006">
    <property type="protein sequence ID" value="VVB08999.1"/>
    <property type="molecule type" value="Genomic_DNA"/>
</dbReference>
<keyword evidence="1" id="KW-1133">Transmembrane helix</keyword>